<evidence type="ECO:0000256" key="6">
    <source>
        <dbReference type="SAM" id="Phobius"/>
    </source>
</evidence>
<dbReference type="Proteomes" id="UP001500067">
    <property type="component" value="Unassembled WGS sequence"/>
</dbReference>
<feature type="domain" description="HMA" evidence="7">
    <location>
        <begin position="1"/>
        <end position="66"/>
    </location>
</feature>
<feature type="transmembrane region" description="Helical" evidence="6">
    <location>
        <begin position="153"/>
        <end position="171"/>
    </location>
</feature>
<accession>A0ABP8N805</accession>
<keyword evidence="2 6" id="KW-0812">Transmembrane</keyword>
<dbReference type="CDD" id="cd00371">
    <property type="entry name" value="HMA"/>
    <property type="match status" value="1"/>
</dbReference>
<keyword evidence="4 6" id="KW-1133">Transmembrane helix</keyword>
<dbReference type="InterPro" id="IPR006121">
    <property type="entry name" value="HMA_dom"/>
</dbReference>
<keyword evidence="3" id="KW-0479">Metal-binding</keyword>
<organism evidence="8 9">
    <name type="scientific">Nemorincola caseinilytica</name>
    <dbReference type="NCBI Taxonomy" id="2054315"/>
    <lineage>
        <taxon>Bacteria</taxon>
        <taxon>Pseudomonadati</taxon>
        <taxon>Bacteroidota</taxon>
        <taxon>Chitinophagia</taxon>
        <taxon>Chitinophagales</taxon>
        <taxon>Chitinophagaceae</taxon>
        <taxon>Nemorincola</taxon>
    </lineage>
</organism>
<evidence type="ECO:0000313" key="9">
    <source>
        <dbReference type="Proteomes" id="UP001500067"/>
    </source>
</evidence>
<dbReference type="PROSITE" id="PS01047">
    <property type="entry name" value="HMA_1"/>
    <property type="match status" value="1"/>
</dbReference>
<evidence type="ECO:0000256" key="5">
    <source>
        <dbReference type="ARBA" id="ARBA00023136"/>
    </source>
</evidence>
<dbReference type="Gene3D" id="3.30.70.100">
    <property type="match status" value="1"/>
</dbReference>
<proteinExistence type="predicted"/>
<feature type="transmembrane region" description="Helical" evidence="6">
    <location>
        <begin position="177"/>
        <end position="198"/>
    </location>
</feature>
<gene>
    <name evidence="8" type="ORF">GCM10023093_05430</name>
</gene>
<evidence type="ECO:0000259" key="7">
    <source>
        <dbReference type="PROSITE" id="PS50846"/>
    </source>
</evidence>
<protein>
    <recommendedName>
        <fullName evidence="7">HMA domain-containing protein</fullName>
    </recommendedName>
</protein>
<evidence type="ECO:0000256" key="3">
    <source>
        <dbReference type="ARBA" id="ARBA00022723"/>
    </source>
</evidence>
<name>A0ABP8N805_9BACT</name>
<evidence type="ECO:0000256" key="2">
    <source>
        <dbReference type="ARBA" id="ARBA00022692"/>
    </source>
</evidence>
<feature type="transmembrane region" description="Helical" evidence="6">
    <location>
        <begin position="85"/>
        <end position="105"/>
    </location>
</feature>
<evidence type="ECO:0000256" key="4">
    <source>
        <dbReference type="ARBA" id="ARBA00022989"/>
    </source>
</evidence>
<dbReference type="InterPro" id="IPR036163">
    <property type="entry name" value="HMA_dom_sf"/>
</dbReference>
<dbReference type="RefSeq" id="WP_345078167.1">
    <property type="nucleotide sequence ID" value="NZ_BAABFA010000005.1"/>
</dbReference>
<feature type="transmembrane region" description="Helical" evidence="6">
    <location>
        <begin position="219"/>
        <end position="238"/>
    </location>
</feature>
<keyword evidence="9" id="KW-1185">Reference proteome</keyword>
<dbReference type="Pfam" id="PF00403">
    <property type="entry name" value="HMA"/>
    <property type="match status" value="1"/>
</dbReference>
<keyword evidence="5 6" id="KW-0472">Membrane</keyword>
<sequence length="239" mass="26014">MKHEYNITGMTCTGCISSVKQKLSAVPGIMEAEISLTAPQAAITMNKHIPTAVLQEALGNGKYTITDAQTTMPSAVDTETKKDSYYPIFLIFGYIAGITLLIQLAGGGFHLMHWMGHFMAGFFIVFSFFKMLRLQAFADGYRTYDIVARAIPGYAYVYPFIELALGISYIMDLAPLATNIATLVIMGVSTIGVVQSLAKKKAIRCACLGTIIDLPLSKVTLFEDLLMVVMSAIMLVLAL</sequence>
<feature type="transmembrane region" description="Helical" evidence="6">
    <location>
        <begin position="111"/>
        <end position="132"/>
    </location>
</feature>
<evidence type="ECO:0000313" key="8">
    <source>
        <dbReference type="EMBL" id="GAA4461201.1"/>
    </source>
</evidence>
<dbReference type="SUPFAM" id="SSF55008">
    <property type="entry name" value="HMA, heavy metal-associated domain"/>
    <property type="match status" value="1"/>
</dbReference>
<dbReference type="InterPro" id="IPR017969">
    <property type="entry name" value="Heavy-metal-associated_CS"/>
</dbReference>
<comment type="subcellular location">
    <subcellularLocation>
        <location evidence="1">Membrane</location>
        <topology evidence="1">Multi-pass membrane protein</topology>
    </subcellularLocation>
</comment>
<dbReference type="PROSITE" id="PS50846">
    <property type="entry name" value="HMA_2"/>
    <property type="match status" value="1"/>
</dbReference>
<reference evidence="9" key="1">
    <citation type="journal article" date="2019" name="Int. J. Syst. Evol. Microbiol.">
        <title>The Global Catalogue of Microorganisms (GCM) 10K type strain sequencing project: providing services to taxonomists for standard genome sequencing and annotation.</title>
        <authorList>
            <consortium name="The Broad Institute Genomics Platform"/>
            <consortium name="The Broad Institute Genome Sequencing Center for Infectious Disease"/>
            <person name="Wu L."/>
            <person name="Ma J."/>
        </authorList>
    </citation>
    <scope>NUCLEOTIDE SEQUENCE [LARGE SCALE GENOMIC DNA]</scope>
    <source>
        <strain evidence="9">JCM 32105</strain>
    </source>
</reference>
<comment type="caution">
    <text evidence="8">The sequence shown here is derived from an EMBL/GenBank/DDBJ whole genome shotgun (WGS) entry which is preliminary data.</text>
</comment>
<dbReference type="InterPro" id="IPR009908">
    <property type="entry name" value="Methylamine_util_MauE"/>
</dbReference>
<dbReference type="Pfam" id="PF07291">
    <property type="entry name" value="MauE"/>
    <property type="match status" value="1"/>
</dbReference>
<evidence type="ECO:0000256" key="1">
    <source>
        <dbReference type="ARBA" id="ARBA00004141"/>
    </source>
</evidence>
<dbReference type="EMBL" id="BAABFA010000005">
    <property type="protein sequence ID" value="GAA4461201.1"/>
    <property type="molecule type" value="Genomic_DNA"/>
</dbReference>